<dbReference type="OrthoDB" id="10609558at2759"/>
<comment type="caution">
    <text evidence="1">The sequence shown here is derived from an EMBL/GenBank/DDBJ whole genome shotgun (WGS) entry which is preliminary data.</text>
</comment>
<dbReference type="EMBL" id="CAAALY010014127">
    <property type="protein sequence ID" value="VEL12217.1"/>
    <property type="molecule type" value="Genomic_DNA"/>
</dbReference>
<proteinExistence type="predicted"/>
<evidence type="ECO:0000313" key="1">
    <source>
        <dbReference type="EMBL" id="VEL12217.1"/>
    </source>
</evidence>
<dbReference type="AlphaFoldDB" id="A0A448WI09"/>
<evidence type="ECO:0000313" key="2">
    <source>
        <dbReference type="Proteomes" id="UP000784294"/>
    </source>
</evidence>
<sequence>MIERGGLSRFGRLSTIKRRVEKNTITTASSLHISNQSPVPGQVVRGGSMLTASDKVVDTMKDVATIPITPDAMQEEIGGIVNHDKVGRRSTFLQKTYIFIMRVSHNVICTNIPCYGESL</sequence>
<dbReference type="Proteomes" id="UP000784294">
    <property type="component" value="Unassembled WGS sequence"/>
</dbReference>
<protein>
    <submittedName>
        <fullName evidence="1">Uncharacterized protein</fullName>
    </submittedName>
</protein>
<gene>
    <name evidence="1" type="ORF">PXEA_LOCUS5657</name>
</gene>
<accession>A0A448WI09</accession>
<organism evidence="1 2">
    <name type="scientific">Protopolystoma xenopodis</name>
    <dbReference type="NCBI Taxonomy" id="117903"/>
    <lineage>
        <taxon>Eukaryota</taxon>
        <taxon>Metazoa</taxon>
        <taxon>Spiralia</taxon>
        <taxon>Lophotrochozoa</taxon>
        <taxon>Platyhelminthes</taxon>
        <taxon>Monogenea</taxon>
        <taxon>Polyopisthocotylea</taxon>
        <taxon>Polystomatidea</taxon>
        <taxon>Polystomatidae</taxon>
        <taxon>Protopolystoma</taxon>
    </lineage>
</organism>
<reference evidence="1" key="1">
    <citation type="submission" date="2018-11" db="EMBL/GenBank/DDBJ databases">
        <authorList>
            <consortium name="Pathogen Informatics"/>
        </authorList>
    </citation>
    <scope>NUCLEOTIDE SEQUENCE</scope>
</reference>
<name>A0A448WI09_9PLAT</name>
<keyword evidence="2" id="KW-1185">Reference proteome</keyword>